<accession>A0A2H4STL4</accession>
<dbReference type="VEuPathDB" id="FungiDB:A9K55_000673"/>
<evidence type="ECO:0000313" key="2">
    <source>
        <dbReference type="Proteomes" id="UP000323067"/>
    </source>
</evidence>
<proteinExistence type="predicted"/>
<name>A0A2H4STL4_CORMI</name>
<gene>
    <name evidence="1" type="ORF">A9K55_000673</name>
</gene>
<protein>
    <submittedName>
        <fullName evidence="1">Uncharacterized protein</fullName>
    </submittedName>
</protein>
<dbReference type="AlphaFoldDB" id="A0A2H4STL4"/>
<dbReference type="Proteomes" id="UP000323067">
    <property type="component" value="Chromosome ii"/>
</dbReference>
<dbReference type="EMBL" id="CP023327">
    <property type="protein sequence ID" value="ATY66448.1"/>
    <property type="molecule type" value="Genomic_DNA"/>
</dbReference>
<dbReference type="OrthoDB" id="4468425at2759"/>
<evidence type="ECO:0000313" key="1">
    <source>
        <dbReference type="EMBL" id="ATY66448.1"/>
    </source>
</evidence>
<dbReference type="VEuPathDB" id="FungiDB:CCM_09497"/>
<sequence length="376" mass="41488">MSPFSTVDGAAQLLEAIKLFLDTASSAQMDAFLNRLQPYRTEMCPFWTAQGTIEYKNMLIIEELVDSVQSIGFSADPNSGPESEAFTTLGAGQYASTQGSELPHPSSATNHAVDIITPEPRFDATDILSLDGNQGLLYDSVCSQNVFTENVFDAAVDTETATAAHDNTVMGNMTCFCCYLGPNFTHLTVIPTDDLVGTKRVSARERRGFQLSFRNYIREDAITLLTRNIPQWSKEGLWHEKFAPGGDLLATPGEGGLAHVYSCICRFESRMGNDAIRTRAAMVILQAKYDALIAQRLSEQPCIQGARRGRGYASVMVDRLLQSIHPGWETANKEHKAELRAKFHERKRYGKRWSVLTTHLGYGILFLASSELAAAV</sequence>
<reference evidence="1 2" key="1">
    <citation type="journal article" date="2017" name="BMC Genomics">
        <title>Chromosome level assembly and secondary metabolite potential of the parasitic fungus Cordyceps militaris.</title>
        <authorList>
            <person name="Kramer G.J."/>
            <person name="Nodwell J.R."/>
        </authorList>
    </citation>
    <scope>NUCLEOTIDE SEQUENCE [LARGE SCALE GENOMIC DNA]</scope>
    <source>
        <strain evidence="1 2">ATCC 34164</strain>
    </source>
</reference>
<organism evidence="1 2">
    <name type="scientific">Cordyceps militaris</name>
    <name type="common">Caterpillar fungus</name>
    <name type="synonym">Clavaria militaris</name>
    <dbReference type="NCBI Taxonomy" id="73501"/>
    <lineage>
        <taxon>Eukaryota</taxon>
        <taxon>Fungi</taxon>
        <taxon>Dikarya</taxon>
        <taxon>Ascomycota</taxon>
        <taxon>Pezizomycotina</taxon>
        <taxon>Sordariomycetes</taxon>
        <taxon>Hypocreomycetidae</taxon>
        <taxon>Hypocreales</taxon>
        <taxon>Cordycipitaceae</taxon>
        <taxon>Cordyceps</taxon>
    </lineage>
</organism>